<gene>
    <name evidence="2" type="ORF">GCM10017557_75510</name>
</gene>
<proteinExistence type="predicted"/>
<dbReference type="RefSeq" id="WP_190854281.1">
    <property type="nucleotide sequence ID" value="NZ_AP023440.1"/>
</dbReference>
<dbReference type="PROSITE" id="PS51257">
    <property type="entry name" value="PROKAR_LIPOPROTEIN"/>
    <property type="match status" value="1"/>
</dbReference>
<feature type="chain" id="PRO_5028853358" evidence="1">
    <location>
        <begin position="25"/>
        <end position="443"/>
    </location>
</feature>
<feature type="signal peptide" evidence="1">
    <location>
        <begin position="1"/>
        <end position="24"/>
    </location>
</feature>
<keyword evidence="1" id="KW-0732">Signal</keyword>
<dbReference type="PANTHER" id="PTHR43649">
    <property type="entry name" value="ARABINOSE-BINDING PROTEIN-RELATED"/>
    <property type="match status" value="1"/>
</dbReference>
<dbReference type="Gene3D" id="3.40.190.10">
    <property type="entry name" value="Periplasmic binding protein-like II"/>
    <property type="match status" value="1"/>
</dbReference>
<evidence type="ECO:0000256" key="1">
    <source>
        <dbReference type="SAM" id="SignalP"/>
    </source>
</evidence>
<dbReference type="Pfam" id="PF13416">
    <property type="entry name" value="SBP_bac_8"/>
    <property type="match status" value="1"/>
</dbReference>
<accession>A0A7G1PCB0</accession>
<protein>
    <submittedName>
        <fullName evidence="2">Sugar ABC transporter substrate-binding protein</fullName>
    </submittedName>
</protein>
<dbReference type="EMBL" id="AP023440">
    <property type="protein sequence ID" value="BCL32692.1"/>
    <property type="molecule type" value="Genomic_DNA"/>
</dbReference>
<evidence type="ECO:0000313" key="2">
    <source>
        <dbReference type="EMBL" id="BCL32692.1"/>
    </source>
</evidence>
<organism evidence="2 3">
    <name type="scientific">Streptomyces aurantiacus</name>
    <dbReference type="NCBI Taxonomy" id="47760"/>
    <lineage>
        <taxon>Bacteria</taxon>
        <taxon>Bacillati</taxon>
        <taxon>Actinomycetota</taxon>
        <taxon>Actinomycetes</taxon>
        <taxon>Kitasatosporales</taxon>
        <taxon>Streptomycetaceae</taxon>
        <taxon>Streptomyces</taxon>
        <taxon>Streptomyces aurantiacus group</taxon>
    </lineage>
</organism>
<sequence>MPHTKLRRLVTISVAVTLGASALAACGSSDDGSDEDDGAGSGPVSLTYWAWAPGMDKVADIWNKGQGKKDRIQVTVKKQASGDTLITKILTAHKAKKAPDLVQAEYQALPTLVSNDALADIADDVDGVKDKFAEGVWQQTTLGSDAVYAIPQDSGPMMFYYRQDLFKKYGLDVPQTWEQFAETARALKKKSPGTDLTTFSANDSGLFAGLAQQAGAKWWTTEGDTWKVGIDDTASRKVADFWGGLVKEGAIDNQPMYTPAWNKALNTGKQIAWVSAVWAPGTLTTAAPDTKGKWAMAPLPQWSATESVTGSWGGSSTAVTTDSTHRSAAAKFATWLNTDPEALTALAKEGGIYPAATTAQTSDAFAEPPAYFSNQPDFYTRAAAIAKNTAPSAWGPNVNVAYTTFRDAFGSAAKNKSDFGGALKKMQDDTVADLEKQGFEVAE</sequence>
<dbReference type="PANTHER" id="PTHR43649:SF12">
    <property type="entry name" value="DIACETYLCHITOBIOSE BINDING PROTEIN DASA"/>
    <property type="match status" value="1"/>
</dbReference>
<keyword evidence="3" id="KW-1185">Reference proteome</keyword>
<dbReference type="InterPro" id="IPR006059">
    <property type="entry name" value="SBP"/>
</dbReference>
<dbReference type="SUPFAM" id="SSF53850">
    <property type="entry name" value="Periplasmic binding protein-like II"/>
    <property type="match status" value="1"/>
</dbReference>
<dbReference type="AlphaFoldDB" id="A0A7G1PCB0"/>
<evidence type="ECO:0000313" key="3">
    <source>
        <dbReference type="Proteomes" id="UP000516444"/>
    </source>
</evidence>
<dbReference type="KEGG" id="sgm:GCM10017557_75510"/>
<dbReference type="Proteomes" id="UP000516444">
    <property type="component" value="Chromosome"/>
</dbReference>
<dbReference type="InterPro" id="IPR050490">
    <property type="entry name" value="Bact_solute-bd_prot1"/>
</dbReference>
<name>A0A7G1PCB0_9ACTN</name>
<reference evidence="2 3" key="1">
    <citation type="journal article" date="2014" name="Int. J. Syst. Evol. Microbiol.">
        <title>Complete genome sequence of Corynebacterium casei LMG S-19264T (=DSM 44701T), isolated from a smear-ripened cheese.</title>
        <authorList>
            <consortium name="US DOE Joint Genome Institute (JGI-PGF)"/>
            <person name="Walter F."/>
            <person name="Albersmeier A."/>
            <person name="Kalinowski J."/>
            <person name="Ruckert C."/>
        </authorList>
    </citation>
    <scope>NUCLEOTIDE SEQUENCE [LARGE SCALE GENOMIC DNA]</scope>
    <source>
        <strain evidence="2 3">JCM 4677</strain>
    </source>
</reference>